<feature type="compositionally biased region" description="Basic and acidic residues" evidence="1">
    <location>
        <begin position="152"/>
        <end position="162"/>
    </location>
</feature>
<feature type="region of interest" description="Disordered" evidence="1">
    <location>
        <begin position="152"/>
        <end position="181"/>
    </location>
</feature>
<dbReference type="OrthoDB" id="2224763at2"/>
<dbReference type="RefSeq" id="WP_135182559.1">
    <property type="nucleotide sequence ID" value="NZ_JADGKZ010000015.1"/>
</dbReference>
<evidence type="ECO:0000313" key="2">
    <source>
        <dbReference type="EMBL" id="TFU97192.1"/>
    </source>
</evidence>
<proteinExistence type="predicted"/>
<comment type="caution">
    <text evidence="2">The sequence shown here is derived from an EMBL/GenBank/DDBJ whole genome shotgun (WGS) entry which is preliminary data.</text>
</comment>
<protein>
    <submittedName>
        <fullName evidence="2">Uncharacterized protein</fullName>
    </submittedName>
</protein>
<reference evidence="2 3" key="1">
    <citation type="submission" date="2019-03" db="EMBL/GenBank/DDBJ databases">
        <title>Diversity of the mouse oral microbiome.</title>
        <authorList>
            <person name="Joseph S."/>
            <person name="Aduse-Opoku J."/>
            <person name="Curtis M."/>
            <person name="Wade W."/>
            <person name="Hashim A."/>
        </authorList>
    </citation>
    <scope>NUCLEOTIDE SEQUENCE [LARGE SCALE GENOMIC DNA]</scope>
    <source>
        <strain evidence="2 3">WM131</strain>
    </source>
</reference>
<feature type="region of interest" description="Disordered" evidence="1">
    <location>
        <begin position="190"/>
        <end position="209"/>
    </location>
</feature>
<evidence type="ECO:0000256" key="1">
    <source>
        <dbReference type="SAM" id="MobiDB-lite"/>
    </source>
</evidence>
<dbReference type="AlphaFoldDB" id="A0A4Y9J8J1"/>
<name>A0A4Y9J8J1_9STRE</name>
<gene>
    <name evidence="2" type="ORF">E4T82_09335</name>
</gene>
<sequence length="295" mass="33619">MFQVQNQATYSQFQVKTRDELLFELDLLGARQKKKGENATFNVFYLDEDGRLQDKRSLTFPLEGIVDEVLADFGQANQKTGFFKRLFSFKKRDKATEAQVEAISTGKGSPAKSAQQEELSVSDLLELTNVVEEETVFETPFYDEVVTKESEMSLEDVSHDLEESNNDDSDSIFGHVGNPASVDDKQEEILGEEEEQSLPETESESEFEEHTPIEIKEGFEGEEQTSFANRQVDAPILKVVASRDIESLTVTRQKQSFELQLQEEVDQIDELIARLTKKKEGHLKLLHHIQQFTID</sequence>
<feature type="compositionally biased region" description="Acidic residues" evidence="1">
    <location>
        <begin position="190"/>
        <end position="207"/>
    </location>
</feature>
<organism evidence="2 3">
    <name type="scientific">Streptococcus cuniculi</name>
    <dbReference type="NCBI Taxonomy" id="1432788"/>
    <lineage>
        <taxon>Bacteria</taxon>
        <taxon>Bacillati</taxon>
        <taxon>Bacillota</taxon>
        <taxon>Bacilli</taxon>
        <taxon>Lactobacillales</taxon>
        <taxon>Streptococcaceae</taxon>
        <taxon>Streptococcus</taxon>
    </lineage>
</organism>
<evidence type="ECO:0000313" key="3">
    <source>
        <dbReference type="Proteomes" id="UP000297253"/>
    </source>
</evidence>
<dbReference type="EMBL" id="SPPD01000015">
    <property type="protein sequence ID" value="TFU97192.1"/>
    <property type="molecule type" value="Genomic_DNA"/>
</dbReference>
<dbReference type="Proteomes" id="UP000297253">
    <property type="component" value="Unassembled WGS sequence"/>
</dbReference>
<accession>A0A4Y9J8J1</accession>